<evidence type="ECO:0008006" key="5">
    <source>
        <dbReference type="Google" id="ProtNLM"/>
    </source>
</evidence>
<comment type="caution">
    <text evidence="4">The sequence shown here is derived from an EMBL/GenBank/DDBJ whole genome shotgun (WGS) entry which is preliminary data.</text>
</comment>
<evidence type="ECO:0000256" key="3">
    <source>
        <dbReference type="ARBA" id="ARBA00023274"/>
    </source>
</evidence>
<dbReference type="SMART" id="SM01413">
    <property type="entry name" value="Ribosomal_S19e"/>
    <property type="match status" value="1"/>
</dbReference>
<dbReference type="InterPro" id="IPR036388">
    <property type="entry name" value="WH-like_DNA-bd_sf"/>
</dbReference>
<dbReference type="Pfam" id="PF01090">
    <property type="entry name" value="Ribosomal_S19e"/>
    <property type="match status" value="1"/>
</dbReference>
<keyword evidence="2" id="KW-0689">Ribosomal protein</keyword>
<dbReference type="SUPFAM" id="SSF46785">
    <property type="entry name" value="Winged helix' DNA-binding domain"/>
    <property type="match status" value="1"/>
</dbReference>
<evidence type="ECO:0000256" key="2">
    <source>
        <dbReference type="ARBA" id="ARBA00022980"/>
    </source>
</evidence>
<dbReference type="GO" id="GO:0003735">
    <property type="term" value="F:structural constituent of ribosome"/>
    <property type="evidence" value="ECO:0007669"/>
    <property type="project" value="InterPro"/>
</dbReference>
<comment type="similarity">
    <text evidence="1">Belongs to the eukaryotic ribosomal protein eS19 family.</text>
</comment>
<keyword evidence="3" id="KW-0687">Ribonucleoprotein</keyword>
<dbReference type="PANTHER" id="PTHR11710:SF0">
    <property type="entry name" value="40S RIBOSOMAL PROTEIN S19"/>
    <property type="match status" value="1"/>
</dbReference>
<dbReference type="EMBL" id="BARS01027336">
    <property type="protein sequence ID" value="GAG10794.1"/>
    <property type="molecule type" value="Genomic_DNA"/>
</dbReference>
<organism evidence="4">
    <name type="scientific">marine sediment metagenome</name>
    <dbReference type="NCBI Taxonomy" id="412755"/>
    <lineage>
        <taxon>unclassified sequences</taxon>
        <taxon>metagenomes</taxon>
        <taxon>ecological metagenomes</taxon>
    </lineage>
</organism>
<accession>X0UY73</accession>
<protein>
    <recommendedName>
        <fullName evidence="5">30S ribosomal protein S19e</fullName>
    </recommendedName>
</protein>
<dbReference type="GO" id="GO:0003723">
    <property type="term" value="F:RNA binding"/>
    <property type="evidence" value="ECO:0007669"/>
    <property type="project" value="TreeGrafter"/>
</dbReference>
<dbReference type="GO" id="GO:0000028">
    <property type="term" value="P:ribosomal small subunit assembly"/>
    <property type="evidence" value="ECO:0007669"/>
    <property type="project" value="TreeGrafter"/>
</dbReference>
<dbReference type="InterPro" id="IPR001266">
    <property type="entry name" value="Ribosomal_eS19"/>
</dbReference>
<dbReference type="NCBIfam" id="NF006811">
    <property type="entry name" value="PRK09333.1"/>
    <property type="match status" value="1"/>
</dbReference>
<dbReference type="InterPro" id="IPR036390">
    <property type="entry name" value="WH_DNA-bd_sf"/>
</dbReference>
<name>X0UY73_9ZZZZ</name>
<evidence type="ECO:0000256" key="1">
    <source>
        <dbReference type="ARBA" id="ARBA00010014"/>
    </source>
</evidence>
<gene>
    <name evidence="4" type="ORF">S01H1_42947</name>
</gene>
<dbReference type="Gene3D" id="1.10.10.10">
    <property type="entry name" value="Winged helix-like DNA-binding domain superfamily/Winged helix DNA-binding domain"/>
    <property type="match status" value="1"/>
</dbReference>
<sequence length="144" mass="16294">MAKTKALINEVDAEKFINSLAPKLKDIPEFEMPEWARFVKTSVAKERPPFGDWWHIRAASVLRKIYLKGVIGVERLRGQYSSKKDRGAKPEAVRKASGKIIRTILNQAEKAGFVSKSQTNKPGRQLTKKGLEFLNSIISEVKEK</sequence>
<dbReference type="GO" id="GO:0006412">
    <property type="term" value="P:translation"/>
    <property type="evidence" value="ECO:0007669"/>
    <property type="project" value="InterPro"/>
</dbReference>
<dbReference type="InterPro" id="IPR027548">
    <property type="entry name" value="Ribosomal_eS19_archaeal"/>
</dbReference>
<dbReference type="PANTHER" id="PTHR11710">
    <property type="entry name" value="40S RIBOSOMAL PROTEIN S19"/>
    <property type="match status" value="1"/>
</dbReference>
<proteinExistence type="inferred from homology"/>
<evidence type="ECO:0000313" key="4">
    <source>
        <dbReference type="EMBL" id="GAG10794.1"/>
    </source>
</evidence>
<dbReference type="AlphaFoldDB" id="X0UY73"/>
<reference evidence="4" key="1">
    <citation type="journal article" date="2014" name="Front. Microbiol.">
        <title>High frequency of phylogenetically diverse reductive dehalogenase-homologous genes in deep subseafloor sedimentary metagenomes.</title>
        <authorList>
            <person name="Kawai M."/>
            <person name="Futagami T."/>
            <person name="Toyoda A."/>
            <person name="Takaki Y."/>
            <person name="Nishi S."/>
            <person name="Hori S."/>
            <person name="Arai W."/>
            <person name="Tsubouchi T."/>
            <person name="Morono Y."/>
            <person name="Uchiyama I."/>
            <person name="Ito T."/>
            <person name="Fujiyama A."/>
            <person name="Inagaki F."/>
            <person name="Takami H."/>
        </authorList>
    </citation>
    <scope>NUCLEOTIDE SEQUENCE</scope>
    <source>
        <strain evidence="4">Expedition CK06-06</strain>
    </source>
</reference>
<dbReference type="GO" id="GO:0022627">
    <property type="term" value="C:cytosolic small ribosomal subunit"/>
    <property type="evidence" value="ECO:0007669"/>
    <property type="project" value="TreeGrafter"/>
</dbReference>